<keyword evidence="3" id="KW-1185">Reference proteome</keyword>
<feature type="transmembrane region" description="Helical" evidence="1">
    <location>
        <begin position="12"/>
        <end position="35"/>
    </location>
</feature>
<evidence type="ECO:0000313" key="3">
    <source>
        <dbReference type="Proteomes" id="UP000319949"/>
    </source>
</evidence>
<sequence>MIAGKVGYAHPARSFGITFLRIVADCGILLILLPSLFNCDLATALGIAFISLVFTAASIASFNRFRIARNLGQLGELIKRRGAVKEFSPEDYLEPLGWHAPVPVERAGIFVRGSYRILRVPGHNGFSTIQYWPLHSFILVPFEPEEINPGRLFALLHEMGHIGPRNLKNATAHIFYNIRPEEHGTWLASVQSEYRDIKSRLARFQGAEMPATLAILSLFFPLASFAKTMLVAFVDPWLRSFRQQGTRLEAEIEADHYAFTAMMVISHLSQPQSPVSRSNPRVKKLFDPAPINDKYLPEIDNTARNDARRLMAVDAGLFRLRQCDFYLWRGTLQMELVMLALRIVVSVVLGAIIGVVEVRLIPWQIGLYAALAGAGLIWSFVAFASRLKQLDRTLETCRAS</sequence>
<name>A0A560DR12_9BRAD</name>
<protein>
    <submittedName>
        <fullName evidence="2">Uncharacterized protein</fullName>
    </submittedName>
</protein>
<accession>A0A560DR12</accession>
<keyword evidence="1" id="KW-0812">Transmembrane</keyword>
<keyword evidence="1" id="KW-0472">Membrane</keyword>
<evidence type="ECO:0000256" key="1">
    <source>
        <dbReference type="SAM" id="Phobius"/>
    </source>
</evidence>
<proteinExistence type="predicted"/>
<feature type="transmembrane region" description="Helical" evidence="1">
    <location>
        <begin position="41"/>
        <end position="62"/>
    </location>
</feature>
<dbReference type="Proteomes" id="UP000319949">
    <property type="component" value="Unassembled WGS sequence"/>
</dbReference>
<organism evidence="2 3">
    <name type="scientific">Bradyrhizobium stylosanthis</name>
    <dbReference type="NCBI Taxonomy" id="1803665"/>
    <lineage>
        <taxon>Bacteria</taxon>
        <taxon>Pseudomonadati</taxon>
        <taxon>Pseudomonadota</taxon>
        <taxon>Alphaproteobacteria</taxon>
        <taxon>Hyphomicrobiales</taxon>
        <taxon>Nitrobacteraceae</taxon>
        <taxon>Bradyrhizobium</taxon>
    </lineage>
</organism>
<dbReference type="RefSeq" id="WP_145663536.1">
    <property type="nucleotide sequence ID" value="NZ_VITK01000004.1"/>
</dbReference>
<dbReference type="EMBL" id="VITK01000004">
    <property type="protein sequence ID" value="TWA99548.1"/>
    <property type="molecule type" value="Genomic_DNA"/>
</dbReference>
<feature type="transmembrane region" description="Helical" evidence="1">
    <location>
        <begin position="361"/>
        <end position="384"/>
    </location>
</feature>
<dbReference type="AlphaFoldDB" id="A0A560DR12"/>
<keyword evidence="1" id="KW-1133">Transmembrane helix</keyword>
<reference evidence="2 3" key="1">
    <citation type="submission" date="2019-06" db="EMBL/GenBank/DDBJ databases">
        <title>Genomic Encyclopedia of Type Strains, Phase IV (KMG-V): Genome sequencing to study the core and pangenomes of soil and plant-associated prokaryotes.</title>
        <authorList>
            <person name="Whitman W."/>
        </authorList>
    </citation>
    <scope>NUCLEOTIDE SEQUENCE [LARGE SCALE GENOMIC DNA]</scope>
    <source>
        <strain evidence="2 3">BR 510</strain>
    </source>
</reference>
<evidence type="ECO:0000313" key="2">
    <source>
        <dbReference type="EMBL" id="TWA99548.1"/>
    </source>
</evidence>
<gene>
    <name evidence="2" type="ORF">FBZ96_104524</name>
</gene>
<feature type="transmembrane region" description="Helical" evidence="1">
    <location>
        <begin position="336"/>
        <end position="355"/>
    </location>
</feature>
<comment type="caution">
    <text evidence="2">The sequence shown here is derived from an EMBL/GenBank/DDBJ whole genome shotgun (WGS) entry which is preliminary data.</text>
</comment>